<name>A0A6G1BM19_9ORYZ</name>
<protein>
    <submittedName>
        <fullName evidence="2">Uncharacterized protein</fullName>
    </submittedName>
</protein>
<reference evidence="2 3" key="1">
    <citation type="submission" date="2019-11" db="EMBL/GenBank/DDBJ databases">
        <title>Whole genome sequence of Oryza granulata.</title>
        <authorList>
            <person name="Li W."/>
        </authorList>
    </citation>
    <scope>NUCLEOTIDE SEQUENCE [LARGE SCALE GENOMIC DNA]</scope>
    <source>
        <strain evidence="3">cv. Menghai</strain>
        <tissue evidence="2">Leaf</tissue>
    </source>
</reference>
<evidence type="ECO:0000313" key="3">
    <source>
        <dbReference type="Proteomes" id="UP000479710"/>
    </source>
</evidence>
<evidence type="ECO:0000256" key="1">
    <source>
        <dbReference type="SAM" id="MobiDB-lite"/>
    </source>
</evidence>
<dbReference type="AlphaFoldDB" id="A0A6G1BM19"/>
<proteinExistence type="predicted"/>
<accession>A0A6G1BM19</accession>
<comment type="caution">
    <text evidence="2">The sequence shown here is derived from an EMBL/GenBank/DDBJ whole genome shotgun (WGS) entry which is preliminary data.</text>
</comment>
<keyword evidence="3" id="KW-1185">Reference proteome</keyword>
<feature type="region of interest" description="Disordered" evidence="1">
    <location>
        <begin position="34"/>
        <end position="67"/>
    </location>
</feature>
<evidence type="ECO:0000313" key="2">
    <source>
        <dbReference type="EMBL" id="KAF0888841.1"/>
    </source>
</evidence>
<gene>
    <name evidence="2" type="ORF">E2562_019352</name>
</gene>
<sequence>MAAAAATAVVSDDGDHAVLHDDERGSLATLVEADTLRHAAPPPGPPSLTSSVPSTAARRPLSGSASS</sequence>
<dbReference type="Proteomes" id="UP000479710">
    <property type="component" value="Unassembled WGS sequence"/>
</dbReference>
<dbReference type="EMBL" id="SPHZ02000012">
    <property type="protein sequence ID" value="KAF0888841.1"/>
    <property type="molecule type" value="Genomic_DNA"/>
</dbReference>
<organism evidence="2 3">
    <name type="scientific">Oryza meyeriana var. granulata</name>
    <dbReference type="NCBI Taxonomy" id="110450"/>
    <lineage>
        <taxon>Eukaryota</taxon>
        <taxon>Viridiplantae</taxon>
        <taxon>Streptophyta</taxon>
        <taxon>Embryophyta</taxon>
        <taxon>Tracheophyta</taxon>
        <taxon>Spermatophyta</taxon>
        <taxon>Magnoliopsida</taxon>
        <taxon>Liliopsida</taxon>
        <taxon>Poales</taxon>
        <taxon>Poaceae</taxon>
        <taxon>BOP clade</taxon>
        <taxon>Oryzoideae</taxon>
        <taxon>Oryzeae</taxon>
        <taxon>Oryzinae</taxon>
        <taxon>Oryza</taxon>
        <taxon>Oryza meyeriana</taxon>
    </lineage>
</organism>